<sequence length="131" mass="15327">MKFQSSELESRYNKYWDDNVVNLDGIIRSVSLGFNFLNGTKNVGELISEYRHRILNVFSNLERRMDAFEDKEYIQDYLKNTLSQGVEDLSFYQKIFPEYAAFCEQYISELNSKMPNVNNERSFSLTASGMA</sequence>
<dbReference type="RefSeq" id="WP_252582665.1">
    <property type="nucleotide sequence ID" value="NZ_CP071528.1"/>
</dbReference>
<name>A0ABY4YDU8_9GAMM</name>
<dbReference type="Proteomes" id="UP001057474">
    <property type="component" value="Plasmid pLlyPCM2298_1"/>
</dbReference>
<evidence type="ECO:0008006" key="3">
    <source>
        <dbReference type="Google" id="ProtNLM"/>
    </source>
</evidence>
<dbReference type="EMBL" id="CP071528">
    <property type="protein sequence ID" value="USQ15425.1"/>
    <property type="molecule type" value="Genomic_DNA"/>
</dbReference>
<evidence type="ECO:0000313" key="2">
    <source>
        <dbReference type="Proteomes" id="UP001057474"/>
    </source>
</evidence>
<proteinExistence type="predicted"/>
<reference evidence="1" key="1">
    <citation type="submission" date="2021-03" db="EMBL/GenBank/DDBJ databases">
        <title>Legionella lytica PCM 2298.</title>
        <authorList>
            <person name="Koper P."/>
        </authorList>
    </citation>
    <scope>NUCLEOTIDE SEQUENCE</scope>
    <source>
        <strain evidence="1">PCM 2298</strain>
        <plasmid evidence="1">pLlyPCM2298_1</plasmid>
    </source>
</reference>
<geneLocation type="plasmid" evidence="1 2">
    <name>pLlyPCM2298_1</name>
</geneLocation>
<accession>A0ABY4YDU8</accession>
<evidence type="ECO:0000313" key="1">
    <source>
        <dbReference type="EMBL" id="USQ15425.1"/>
    </source>
</evidence>
<organism evidence="1 2">
    <name type="scientific">Legionella lytica</name>
    <dbReference type="NCBI Taxonomy" id="96232"/>
    <lineage>
        <taxon>Bacteria</taxon>
        <taxon>Pseudomonadati</taxon>
        <taxon>Pseudomonadota</taxon>
        <taxon>Gammaproteobacteria</taxon>
        <taxon>Legionellales</taxon>
        <taxon>Legionellaceae</taxon>
        <taxon>Legionella</taxon>
    </lineage>
</organism>
<protein>
    <recommendedName>
        <fullName evidence="3">Bile acid beta-glucosidase</fullName>
    </recommendedName>
</protein>
<keyword evidence="2" id="KW-1185">Reference proteome</keyword>
<keyword evidence="1" id="KW-0614">Plasmid</keyword>
<gene>
    <name evidence="1" type="ORF">J2N86_14365</name>
</gene>